<dbReference type="InterPro" id="IPR036291">
    <property type="entry name" value="NAD(P)-bd_dom_sf"/>
</dbReference>
<dbReference type="PANTHER" id="PTHR42789:SF1">
    <property type="entry name" value="D-ISOMER SPECIFIC 2-HYDROXYACID DEHYDROGENASE FAMILY PROTEIN (AFU_ORTHOLOGUE AFUA_6G10090)"/>
    <property type="match status" value="1"/>
</dbReference>
<sequence length="327" mass="35712">MKVHILDDWFDTLRGLPCFSRLAAHDVTVWTDHVEDPVILAQRLAEAEALVLFRERTKITRDLLERLPNLKLISQRSVYPHVDVPACTDTGVLLCSNMHAGTPSYAAAELTWALVLAAMRQLPAQMASLKAGHWQMGVGRTLRGRRIGLYGYGRIAQTVADYARAFGMEVVWWGSEAGRERARAAGETVAESRAEFFSTSDVVSIHVRLKPETRGIVTSGDLAAMRPDAVFVNTSRAGLVEPGALLAALDAGRPGTAAVDVFDTEPLTDPSDPLLSHPRLIATPHIGFVTEDEFDLQFADIFDQINAYAAGEPIHMINAEVWAGSAD</sequence>
<dbReference type="InterPro" id="IPR006140">
    <property type="entry name" value="D-isomer_DH_NAD-bd"/>
</dbReference>
<dbReference type="Gene3D" id="3.40.50.720">
    <property type="entry name" value="NAD(P)-binding Rossmann-like Domain"/>
    <property type="match status" value="2"/>
</dbReference>
<organism evidence="7 8">
    <name type="scientific">Tropicimonas sediminicola</name>
    <dbReference type="NCBI Taxonomy" id="1031541"/>
    <lineage>
        <taxon>Bacteria</taxon>
        <taxon>Pseudomonadati</taxon>
        <taxon>Pseudomonadota</taxon>
        <taxon>Alphaproteobacteria</taxon>
        <taxon>Rhodobacterales</taxon>
        <taxon>Roseobacteraceae</taxon>
        <taxon>Tropicimonas</taxon>
    </lineage>
</organism>
<evidence type="ECO:0000256" key="1">
    <source>
        <dbReference type="ARBA" id="ARBA00005854"/>
    </source>
</evidence>
<name>A0A239LMP8_9RHOB</name>
<dbReference type="PANTHER" id="PTHR42789">
    <property type="entry name" value="D-ISOMER SPECIFIC 2-HYDROXYACID DEHYDROGENASE FAMILY PROTEIN (AFU_ORTHOLOGUE AFUA_6G10090)"/>
    <property type="match status" value="1"/>
</dbReference>
<dbReference type="OrthoDB" id="9793626at2"/>
<keyword evidence="2 4" id="KW-0560">Oxidoreductase</keyword>
<dbReference type="Pfam" id="PF00389">
    <property type="entry name" value="2-Hacid_dh"/>
    <property type="match status" value="1"/>
</dbReference>
<accession>A0A239LMP8</accession>
<evidence type="ECO:0000256" key="2">
    <source>
        <dbReference type="ARBA" id="ARBA00023002"/>
    </source>
</evidence>
<evidence type="ECO:0000259" key="6">
    <source>
        <dbReference type="Pfam" id="PF02826"/>
    </source>
</evidence>
<feature type="domain" description="D-isomer specific 2-hydroxyacid dehydrogenase catalytic" evidence="5">
    <location>
        <begin position="24"/>
        <end position="312"/>
    </location>
</feature>
<dbReference type="GO" id="GO:0016616">
    <property type="term" value="F:oxidoreductase activity, acting on the CH-OH group of donors, NAD or NADP as acceptor"/>
    <property type="evidence" value="ECO:0007669"/>
    <property type="project" value="InterPro"/>
</dbReference>
<dbReference type="CDD" id="cd12169">
    <property type="entry name" value="PGDH_like_1"/>
    <property type="match status" value="1"/>
</dbReference>
<dbReference type="InterPro" id="IPR050857">
    <property type="entry name" value="D-2-hydroxyacid_DH"/>
</dbReference>
<dbReference type="GO" id="GO:0051287">
    <property type="term" value="F:NAD binding"/>
    <property type="evidence" value="ECO:0007669"/>
    <property type="project" value="InterPro"/>
</dbReference>
<evidence type="ECO:0000259" key="5">
    <source>
        <dbReference type="Pfam" id="PF00389"/>
    </source>
</evidence>
<dbReference type="SUPFAM" id="SSF52283">
    <property type="entry name" value="Formate/glycerate dehydrogenase catalytic domain-like"/>
    <property type="match status" value="1"/>
</dbReference>
<protein>
    <submittedName>
        <fullName evidence="7">D-3-phosphoglycerate dehydrogenase</fullName>
    </submittedName>
</protein>
<reference evidence="7 8" key="1">
    <citation type="submission" date="2017-06" db="EMBL/GenBank/DDBJ databases">
        <authorList>
            <person name="Kim H.J."/>
            <person name="Triplett B.A."/>
        </authorList>
    </citation>
    <scope>NUCLEOTIDE SEQUENCE [LARGE SCALE GENOMIC DNA]</scope>
    <source>
        <strain evidence="7 8">DSM 29339</strain>
    </source>
</reference>
<evidence type="ECO:0000256" key="3">
    <source>
        <dbReference type="ARBA" id="ARBA00023027"/>
    </source>
</evidence>
<dbReference type="Proteomes" id="UP000198426">
    <property type="component" value="Unassembled WGS sequence"/>
</dbReference>
<comment type="similarity">
    <text evidence="1 4">Belongs to the D-isomer specific 2-hydroxyacid dehydrogenase family.</text>
</comment>
<keyword evidence="8" id="KW-1185">Reference proteome</keyword>
<dbReference type="AlphaFoldDB" id="A0A239LMP8"/>
<dbReference type="RefSeq" id="WP_089235012.1">
    <property type="nucleotide sequence ID" value="NZ_FZOY01000010.1"/>
</dbReference>
<gene>
    <name evidence="7" type="ORF">SAMN05421757_11073</name>
</gene>
<dbReference type="EMBL" id="FZOY01000010">
    <property type="protein sequence ID" value="SNT30949.1"/>
    <property type="molecule type" value="Genomic_DNA"/>
</dbReference>
<dbReference type="SUPFAM" id="SSF51735">
    <property type="entry name" value="NAD(P)-binding Rossmann-fold domains"/>
    <property type="match status" value="1"/>
</dbReference>
<feature type="domain" description="D-isomer specific 2-hydroxyacid dehydrogenase NAD-binding" evidence="6">
    <location>
        <begin position="113"/>
        <end position="287"/>
    </location>
</feature>
<evidence type="ECO:0000313" key="7">
    <source>
        <dbReference type="EMBL" id="SNT30949.1"/>
    </source>
</evidence>
<evidence type="ECO:0000256" key="4">
    <source>
        <dbReference type="RuleBase" id="RU003719"/>
    </source>
</evidence>
<keyword evidence="3" id="KW-0520">NAD</keyword>
<dbReference type="Pfam" id="PF02826">
    <property type="entry name" value="2-Hacid_dh_C"/>
    <property type="match status" value="1"/>
</dbReference>
<dbReference type="InterPro" id="IPR006139">
    <property type="entry name" value="D-isomer_2_OHA_DH_cat_dom"/>
</dbReference>
<evidence type="ECO:0000313" key="8">
    <source>
        <dbReference type="Proteomes" id="UP000198426"/>
    </source>
</evidence>
<proteinExistence type="inferred from homology"/>